<reference evidence="2 3" key="1">
    <citation type="submission" date="2020-07" db="EMBL/GenBank/DDBJ databases">
        <authorList>
            <person name="Sun Q."/>
        </authorList>
    </citation>
    <scope>NUCLEOTIDE SEQUENCE [LARGE SCALE GENOMIC DNA]</scope>
    <source>
        <strain evidence="2 3">MAH-1</strain>
    </source>
</reference>
<evidence type="ECO:0000313" key="2">
    <source>
        <dbReference type="EMBL" id="NYA71057.1"/>
    </source>
</evidence>
<evidence type="ECO:0000313" key="3">
    <source>
        <dbReference type="Proteomes" id="UP000535020"/>
    </source>
</evidence>
<gene>
    <name evidence="2" type="ORF">HZF10_09010</name>
</gene>
<name>A0A7Y9C770_9FLAO</name>
<feature type="transmembrane region" description="Helical" evidence="1">
    <location>
        <begin position="6"/>
        <end position="23"/>
    </location>
</feature>
<dbReference type="AlphaFoldDB" id="A0A7Y9C770"/>
<dbReference type="EMBL" id="JACBJI010000003">
    <property type="protein sequence ID" value="NYA71057.1"/>
    <property type="molecule type" value="Genomic_DNA"/>
</dbReference>
<sequence>MRIFISITIGILLIGELFLWVIFGASSHKVALSNIFVVNVVTLALLTLLIVINGFWSRTKFWLGILHLETLLYYCYKIMQPNCEPCLPNEYCPPCVTQEQTIIKFLGLAIAVLFLIWQMIAAFRKSSNR</sequence>
<feature type="transmembrane region" description="Helical" evidence="1">
    <location>
        <begin position="102"/>
        <end position="123"/>
    </location>
</feature>
<keyword evidence="1" id="KW-1133">Transmembrane helix</keyword>
<dbReference type="Proteomes" id="UP000535020">
    <property type="component" value="Unassembled WGS sequence"/>
</dbReference>
<protein>
    <submittedName>
        <fullName evidence="2">Uncharacterized protein</fullName>
    </submittedName>
</protein>
<comment type="caution">
    <text evidence="2">The sequence shown here is derived from an EMBL/GenBank/DDBJ whole genome shotgun (WGS) entry which is preliminary data.</text>
</comment>
<keyword evidence="1" id="KW-0472">Membrane</keyword>
<evidence type="ECO:0000256" key="1">
    <source>
        <dbReference type="SAM" id="Phobius"/>
    </source>
</evidence>
<organism evidence="2 3">
    <name type="scientific">Flavobacterium agri</name>
    <dbReference type="NCBI Taxonomy" id="2743471"/>
    <lineage>
        <taxon>Bacteria</taxon>
        <taxon>Pseudomonadati</taxon>
        <taxon>Bacteroidota</taxon>
        <taxon>Flavobacteriia</taxon>
        <taxon>Flavobacteriales</taxon>
        <taxon>Flavobacteriaceae</taxon>
        <taxon>Flavobacterium</taxon>
    </lineage>
</organism>
<feature type="transmembrane region" description="Helical" evidence="1">
    <location>
        <begin position="35"/>
        <end position="56"/>
    </location>
</feature>
<proteinExistence type="predicted"/>
<accession>A0A7Y9C770</accession>
<keyword evidence="1" id="KW-0812">Transmembrane</keyword>
<keyword evidence="3" id="KW-1185">Reference proteome</keyword>